<dbReference type="SUPFAM" id="SSF49785">
    <property type="entry name" value="Galactose-binding domain-like"/>
    <property type="match status" value="4"/>
</dbReference>
<keyword evidence="2 3" id="KW-0326">Glycosidase</keyword>
<dbReference type="Pfam" id="PF21774">
    <property type="entry name" value="NagJ_C"/>
    <property type="match status" value="1"/>
</dbReference>
<feature type="domain" description="F5/8 type C" evidence="5">
    <location>
        <begin position="920"/>
        <end position="1068"/>
    </location>
</feature>
<feature type="domain" description="F5/8 type C" evidence="5">
    <location>
        <begin position="1280"/>
        <end position="1443"/>
    </location>
</feature>
<feature type="domain" description="F5/8 type C" evidence="5">
    <location>
        <begin position="1449"/>
        <end position="1605"/>
    </location>
</feature>
<dbReference type="Pfam" id="PF00754">
    <property type="entry name" value="F5_F8_type_C"/>
    <property type="match status" value="4"/>
</dbReference>
<evidence type="ECO:0000259" key="5">
    <source>
        <dbReference type="PROSITE" id="PS50022"/>
    </source>
</evidence>
<dbReference type="Gene3D" id="3.30.379.10">
    <property type="entry name" value="Chitobiase/beta-hexosaminidase domain 2-like"/>
    <property type="match status" value="1"/>
</dbReference>
<evidence type="ECO:0000256" key="2">
    <source>
        <dbReference type="ARBA" id="ARBA00023295"/>
    </source>
</evidence>
<dbReference type="InterPro" id="IPR017853">
    <property type="entry name" value="GH"/>
</dbReference>
<dbReference type="SUPFAM" id="SSF140657">
    <property type="entry name" value="Hyaluronidase post-catalytic domain-like"/>
    <property type="match status" value="1"/>
</dbReference>
<name>A0A7X3LIF4_9BACL</name>
<dbReference type="InterPro" id="IPR000421">
    <property type="entry name" value="FA58C"/>
</dbReference>
<dbReference type="Gene3D" id="2.60.120.260">
    <property type="entry name" value="Galactose-binding domain-like"/>
    <property type="match status" value="4"/>
</dbReference>
<dbReference type="Proteomes" id="UP000460318">
    <property type="component" value="Unassembled WGS sequence"/>
</dbReference>
<dbReference type="InterPro" id="IPR029018">
    <property type="entry name" value="Hex-like_dom2"/>
</dbReference>
<feature type="transmembrane region" description="Helical" evidence="4">
    <location>
        <begin position="21"/>
        <end position="44"/>
    </location>
</feature>
<dbReference type="Gene3D" id="1.20.58.460">
    <property type="entry name" value="Hyaluronidase post-catalytic domain-like"/>
    <property type="match status" value="1"/>
</dbReference>
<keyword evidence="4" id="KW-0472">Membrane</keyword>
<dbReference type="PANTHER" id="PTHR13170">
    <property type="entry name" value="O-GLCNACASE"/>
    <property type="match status" value="1"/>
</dbReference>
<evidence type="ECO:0000256" key="4">
    <source>
        <dbReference type="SAM" id="Phobius"/>
    </source>
</evidence>
<dbReference type="GO" id="GO:0015929">
    <property type="term" value="F:hexosaminidase activity"/>
    <property type="evidence" value="ECO:0007669"/>
    <property type="project" value="UniProtKB-ARBA"/>
</dbReference>
<evidence type="ECO:0000256" key="3">
    <source>
        <dbReference type="PROSITE-ProRule" id="PRU01353"/>
    </source>
</evidence>
<dbReference type="PANTHER" id="PTHR13170:SF16">
    <property type="entry name" value="PROTEIN O-GLCNACASE"/>
    <property type="match status" value="1"/>
</dbReference>
<dbReference type="Pfam" id="PF07532">
    <property type="entry name" value="Big_4"/>
    <property type="match status" value="1"/>
</dbReference>
<dbReference type="Pfam" id="PF02838">
    <property type="entry name" value="Glyco_hydro_20b"/>
    <property type="match status" value="1"/>
</dbReference>
<dbReference type="InterPro" id="IPR011081">
    <property type="entry name" value="Big_4"/>
</dbReference>
<dbReference type="SUPFAM" id="SSF51445">
    <property type="entry name" value="(Trans)glycosidases"/>
    <property type="match status" value="1"/>
</dbReference>
<dbReference type="InterPro" id="IPR049019">
    <property type="entry name" value="NagJ-like_helical"/>
</dbReference>
<dbReference type="InterPro" id="IPR008979">
    <property type="entry name" value="Galactose-bd-like_sf"/>
</dbReference>
<feature type="active site" description="Proton donor" evidence="3">
    <location>
        <position position="338"/>
    </location>
</feature>
<proteinExistence type="inferred from homology"/>
<reference evidence="7 8" key="1">
    <citation type="submission" date="2019-12" db="EMBL/GenBank/DDBJ databases">
        <title>Paenibacillus sp. nov., an endophytic bacterium isolated from the stem of Dendrobium.</title>
        <authorList>
            <person name="Zhao R."/>
        </authorList>
    </citation>
    <scope>NUCLEOTIDE SEQUENCE [LARGE SCALE GENOMIC DNA]</scope>
    <source>
        <strain evidence="7 8">HJL G12</strain>
    </source>
</reference>
<evidence type="ECO:0000313" key="8">
    <source>
        <dbReference type="Proteomes" id="UP000460318"/>
    </source>
</evidence>
<dbReference type="EMBL" id="WUBI01000001">
    <property type="protein sequence ID" value="MWV44498.1"/>
    <property type="molecule type" value="Genomic_DNA"/>
</dbReference>
<dbReference type="Gene3D" id="3.20.20.80">
    <property type="entry name" value="Glycosidases"/>
    <property type="match status" value="1"/>
</dbReference>
<feature type="domain" description="GH84" evidence="6">
    <location>
        <begin position="216"/>
        <end position="486"/>
    </location>
</feature>
<dbReference type="InterPro" id="IPR011496">
    <property type="entry name" value="O-GlcNAcase_cat"/>
</dbReference>
<dbReference type="SUPFAM" id="SSF55545">
    <property type="entry name" value="beta-N-acetylhexosaminidase-like domain"/>
    <property type="match status" value="1"/>
</dbReference>
<evidence type="ECO:0000256" key="1">
    <source>
        <dbReference type="ARBA" id="ARBA00022801"/>
    </source>
</evidence>
<comment type="caution">
    <text evidence="7">The sequence shown here is derived from an EMBL/GenBank/DDBJ whole genome shotgun (WGS) entry which is preliminary data.</text>
</comment>
<dbReference type="InterPro" id="IPR015882">
    <property type="entry name" value="HEX_bac_N"/>
</dbReference>
<evidence type="ECO:0008006" key="9">
    <source>
        <dbReference type="Google" id="ProtNLM"/>
    </source>
</evidence>
<keyword evidence="1 3" id="KW-0378">Hydrolase</keyword>
<dbReference type="Pfam" id="PF07555">
    <property type="entry name" value="NAGidase"/>
    <property type="match status" value="1"/>
</dbReference>
<sequence>MGGIGVGKKIHSKSRLNKLNLAVLSVMLYVTSLLATVTPVNAFVPPTDDRIPTTLKQGFSDDPNKYEMYPVPHSINYPEGERFTVGSGVNLVFEGGANRIDTYTKDFLKEILVKYHLTYTESNQIDPNKTNILVGISGSGGMVDHYVKSAITMNNTPGLFNKTDSYMLDARQGVITILGKDTDSAFYGIATLQMMFSSFAGQYFLPVHIEDWAEMKYRGIVEGFYGAWEHEGRASLMRSSRDVKMNSYVYAAKGDEYHRSKWAELYPAVQINQIKELVEIGKETKVKFVWSVHLESFFKGITIATHPAQYEERYNLLTKKFDQLYNAGVRRIDVLNDDFGSGSNEDVVALLNRLMTDYVDKKAGLEPMVYCPQGYNVSWSGNGNELAALSKLDKRIMIYWTGQDVNSPITQSSIDYLINRTGLKPMFWINYPVNEHAKSGIYLGEISHYVRNGVVGLGGAVSNPSQFTETNKVGLFQLASLFWNNQNYSDYAVTLWEDSFKYLQPEVYESYLTIGRNVANAPNSTRVPGFPESEYMKDSLEKVLAYAASGKPIAQDEQALGLLREFDNILFAVEDFRANCTNQVLIEELDPWLRSLKDVATAAKEALQAVIALEQNDVDNAWRSLSAASRALSTWDSYTTFPNETRAKAGTKRLQPFAAGLIPVVTNKLTPLLNPDSTEFIPSFYGVIGGAQVRDSSNTAKMFDGNLSTYASFQIVQQKDDYFGVDLGRAISVNSISVSQGKNDTDHDYFHKATLEYSADGVNWNTLVPLVDSRSIVMKELNMKARYIRVRLVETGTSGKPDYWTFVREFKINEIASPFGVYTNIDGLRGSAVTVDGTDYTLTAASPQITLPAKGYVGIRLPEIAGVNAISVNPALPNGLKLEYSLNKAEWKDTATLSGNTALRYVRIYNSGDQPITFDFARLSVSLVSVAMNPKVIETNLKNALKEGNWENLFDGKEDTFAWTNEAQAIGQYILVDLGALTRVYDVTLLTADGNPQVYNGSLSISANKTDWTTIATVTDGGGNSRLDPPYRYVEGNGNGMSARYIKLAISKNSGYYLKLHELKVNKTVEEADKISAFSGNPKGQFKAMVDGNLSTMFTPGLIDMEDGYVEYILSDYVNVNRINILQDPTSISGAVVKAQSLDGNWTHLGILDKSATVFDTSALQGVQKLRLEWVKNTRPAIAEIFFSATTEPEIVHPSIFSVPLIQDVTVNNGTPWEMVGLPEQVTVTLNNQNTALLPVNWTASHYDPLTQGEYTATGELVLPSNIINPAQIVLTAKVTVKAAMGETKEGNLALKQPVEVSGLEMAGSWPGENMVDGDINTRWSANKMKERDDLNPANQISGANWVVIDLGEGNNKIESVDIYYHAKASGTKYEIQVSDDKSTWTKVAEVTKEPSEVQNERHTIPVSSNGEGRYVRIYYKEMNINAKAATGISIKEVQVNGKKTFVTASEPQNLALQHTTYVSGTETKDFPGSNAVDGTNTRWSSNLMKARKNQPETQAQNPAWIVVDLGDDVYEISSVSAKYYNLVYGTEYVMQLSDSKESDANWETIHTISKPHGGAANPTDEITFNKPIAGKRYMRLYFTQMNVAAAGHAIGLEELVVTGTRKVVGNP</sequence>
<organism evidence="7 8">
    <name type="scientific">Paenibacillus dendrobii</name>
    <dbReference type="NCBI Taxonomy" id="2691084"/>
    <lineage>
        <taxon>Bacteria</taxon>
        <taxon>Bacillati</taxon>
        <taxon>Bacillota</taxon>
        <taxon>Bacilli</taxon>
        <taxon>Bacillales</taxon>
        <taxon>Paenibacillaceae</taxon>
        <taxon>Paenibacillus</taxon>
    </lineage>
</organism>
<keyword evidence="8" id="KW-1185">Reference proteome</keyword>
<feature type="domain" description="F5/8 type C" evidence="5">
    <location>
        <begin position="668"/>
        <end position="790"/>
    </location>
</feature>
<accession>A0A7X3LIF4</accession>
<keyword evidence="4" id="KW-0812">Transmembrane</keyword>
<dbReference type="PROSITE" id="PS50022">
    <property type="entry name" value="FA58C_3"/>
    <property type="match status" value="4"/>
</dbReference>
<evidence type="ECO:0000259" key="6">
    <source>
        <dbReference type="PROSITE" id="PS52009"/>
    </source>
</evidence>
<comment type="similarity">
    <text evidence="3">Belongs to the glycosyl hydrolase 84 family.</text>
</comment>
<dbReference type="GO" id="GO:0005975">
    <property type="term" value="P:carbohydrate metabolic process"/>
    <property type="evidence" value="ECO:0007669"/>
    <property type="project" value="UniProtKB-ARBA"/>
</dbReference>
<dbReference type="GO" id="GO:1901135">
    <property type="term" value="P:carbohydrate derivative metabolic process"/>
    <property type="evidence" value="ECO:0007669"/>
    <property type="project" value="UniProtKB-ARBA"/>
</dbReference>
<dbReference type="InterPro" id="IPR051822">
    <property type="entry name" value="Glycosyl_Hydrolase_84"/>
</dbReference>
<evidence type="ECO:0000313" key="7">
    <source>
        <dbReference type="EMBL" id="MWV44498.1"/>
    </source>
</evidence>
<gene>
    <name evidence="7" type="ORF">GRF59_12760</name>
</gene>
<keyword evidence="4" id="KW-1133">Transmembrane helix</keyword>
<protein>
    <recommendedName>
        <fullName evidence="9">Hyaluronoglucosaminidase</fullName>
    </recommendedName>
</protein>
<dbReference type="PROSITE" id="PS52009">
    <property type="entry name" value="GH84"/>
    <property type="match status" value="1"/>
</dbReference>